<dbReference type="Proteomes" id="UP000216133">
    <property type="component" value="Unassembled WGS sequence"/>
</dbReference>
<dbReference type="EMBL" id="NPBS01000159">
    <property type="protein sequence ID" value="PAF23724.1"/>
    <property type="molecule type" value="Genomic_DNA"/>
</dbReference>
<dbReference type="EMBL" id="NPCC01000015">
    <property type="protein sequence ID" value="PAE88612.1"/>
    <property type="molecule type" value="Genomic_DNA"/>
</dbReference>
<keyword evidence="1" id="KW-0812">Transmembrane</keyword>
<dbReference type="Proteomes" id="UP000216207">
    <property type="component" value="Unassembled WGS sequence"/>
</dbReference>
<organism evidence="3 4">
    <name type="scientific">Shouchella clausii</name>
    <name type="common">Alkalihalobacillus clausii</name>
    <dbReference type="NCBI Taxonomy" id="79880"/>
    <lineage>
        <taxon>Bacteria</taxon>
        <taxon>Bacillati</taxon>
        <taxon>Bacillota</taxon>
        <taxon>Bacilli</taxon>
        <taxon>Bacillales</taxon>
        <taxon>Bacillaceae</taxon>
        <taxon>Shouchella</taxon>
    </lineage>
</organism>
<gene>
    <name evidence="3" type="ORF">CHH61_22415</name>
    <name evidence="2" type="ORF">CHH72_13305</name>
</gene>
<keyword evidence="1" id="KW-0472">Membrane</keyword>
<feature type="transmembrane region" description="Helical" evidence="1">
    <location>
        <begin position="6"/>
        <end position="25"/>
    </location>
</feature>
<protein>
    <submittedName>
        <fullName evidence="3">Uncharacterized protein</fullName>
    </submittedName>
</protein>
<name>A0A268RTX3_SHOCL</name>
<evidence type="ECO:0000313" key="5">
    <source>
        <dbReference type="Proteomes" id="UP000216207"/>
    </source>
</evidence>
<evidence type="ECO:0000313" key="3">
    <source>
        <dbReference type="EMBL" id="PAF23724.1"/>
    </source>
</evidence>
<comment type="caution">
    <text evidence="3">The sequence shown here is derived from an EMBL/GenBank/DDBJ whole genome shotgun (WGS) entry which is preliminary data.</text>
</comment>
<dbReference type="RefSeq" id="WP_011245553.1">
    <property type="nucleotide sequence ID" value="NZ_CP012475.1"/>
</dbReference>
<evidence type="ECO:0000313" key="4">
    <source>
        <dbReference type="Proteomes" id="UP000216133"/>
    </source>
</evidence>
<evidence type="ECO:0000313" key="2">
    <source>
        <dbReference type="EMBL" id="PAE88612.1"/>
    </source>
</evidence>
<keyword evidence="1" id="KW-1133">Transmembrane helix</keyword>
<dbReference type="AlphaFoldDB" id="A0A268RTX3"/>
<reference evidence="4 5" key="1">
    <citation type="submission" date="2017-07" db="EMBL/GenBank/DDBJ databases">
        <title>Isolation and whole genome analysis of endospore-forming bacteria from heroin.</title>
        <authorList>
            <person name="Kalinowski J."/>
            <person name="Ahrens B."/>
            <person name="Al-Dilaimi A."/>
            <person name="Winkler A."/>
            <person name="Wibberg D."/>
            <person name="Schleenbecker U."/>
            <person name="Ruckert C."/>
            <person name="Wolfel R."/>
            <person name="Grass G."/>
        </authorList>
    </citation>
    <scope>NUCLEOTIDE SEQUENCE [LARGE SCALE GENOMIC DNA]</scope>
    <source>
        <strain evidence="3 4">7523-2</strain>
        <strain evidence="2 5">7539</strain>
    </source>
</reference>
<accession>A0A268RTX3</accession>
<sequence length="167" mass="19499">MTKWKILMTLLVLCIGGGLIWYWVYQENEREQLRSEEKELGMYTNTAALLYMEIDYRGYEQGGNVDDISLNPTEQTDTIIERWEAVSEAFPTIQFPQKQIEEEDWVEVYLKFLESEGEMLEVIETLSANLPEGEDLGGLESLYIFVRNGVIREGNFEKLLKEKEIIK</sequence>
<proteinExistence type="predicted"/>
<evidence type="ECO:0000256" key="1">
    <source>
        <dbReference type="SAM" id="Phobius"/>
    </source>
</evidence>